<proteinExistence type="predicted"/>
<dbReference type="CDD" id="cd00093">
    <property type="entry name" value="HTH_XRE"/>
    <property type="match status" value="1"/>
</dbReference>
<dbReference type="OrthoDB" id="4966777at2"/>
<dbReference type="InterPro" id="IPR043917">
    <property type="entry name" value="DUF5753"/>
</dbReference>
<protein>
    <submittedName>
        <fullName evidence="2">Helix-turn-helix domain-containing protein</fullName>
    </submittedName>
</protein>
<gene>
    <name evidence="2" type="ORF">ETD86_26950</name>
</gene>
<dbReference type="SUPFAM" id="SSF47413">
    <property type="entry name" value="lambda repressor-like DNA-binding domains"/>
    <property type="match status" value="1"/>
</dbReference>
<dbReference type="AlphaFoldDB" id="A0A5S4FBY4"/>
<evidence type="ECO:0000313" key="3">
    <source>
        <dbReference type="Proteomes" id="UP000309128"/>
    </source>
</evidence>
<dbReference type="Gene3D" id="1.10.260.40">
    <property type="entry name" value="lambda repressor-like DNA-binding domains"/>
    <property type="match status" value="1"/>
</dbReference>
<name>A0A5S4FBY4_9ACTN</name>
<sequence length="282" mass="31809">MPSSPYSSARQVRLAIAERLREIMRDAGYNGRSLAEAADWHESKSSRLLHAKTLPSNEDLRTWCQVCGALDQVDDLISMSRTAESMYVEWKRLHRTGLKQLQESKVPLYETTRLHRVYCSQLVPGFLQTPEYAWALLKMFGNFHNAPDDLEAAVAARIARNALLRRPGYRFKFLLEEQVLRHQIGDPSVMRAQLDHLLAVAKLPSTSIGIIPVTTPRRLWALEAFNIFDDNLIQVELLTATVNVTQPSEIALYIKGFADMAAMAVVGAPAKRLIHAAKQDFL</sequence>
<evidence type="ECO:0000259" key="1">
    <source>
        <dbReference type="Pfam" id="PF19054"/>
    </source>
</evidence>
<dbReference type="Pfam" id="PF13560">
    <property type="entry name" value="HTH_31"/>
    <property type="match status" value="1"/>
</dbReference>
<dbReference type="InterPro" id="IPR001387">
    <property type="entry name" value="Cro/C1-type_HTH"/>
</dbReference>
<comment type="caution">
    <text evidence="2">The sequence shown here is derived from an EMBL/GenBank/DDBJ whole genome shotgun (WGS) entry which is preliminary data.</text>
</comment>
<dbReference type="InterPro" id="IPR010982">
    <property type="entry name" value="Lambda_DNA-bd_dom_sf"/>
</dbReference>
<reference evidence="2 3" key="1">
    <citation type="submission" date="2019-05" db="EMBL/GenBank/DDBJ databases">
        <title>Draft genome sequence of Nonomuraea turkmeniaca DSM 43926.</title>
        <authorList>
            <person name="Saricaoglu S."/>
            <person name="Isik K."/>
        </authorList>
    </citation>
    <scope>NUCLEOTIDE SEQUENCE [LARGE SCALE GENOMIC DNA]</scope>
    <source>
        <strain evidence="2 3">DSM 43926</strain>
    </source>
</reference>
<dbReference type="Proteomes" id="UP000309128">
    <property type="component" value="Unassembled WGS sequence"/>
</dbReference>
<accession>A0A5S4FBY4</accession>
<keyword evidence="3" id="KW-1185">Reference proteome</keyword>
<dbReference type="GO" id="GO:0003677">
    <property type="term" value="F:DNA binding"/>
    <property type="evidence" value="ECO:0007669"/>
    <property type="project" value="InterPro"/>
</dbReference>
<evidence type="ECO:0000313" key="2">
    <source>
        <dbReference type="EMBL" id="TMR15502.1"/>
    </source>
</evidence>
<organism evidence="2 3">
    <name type="scientific">Nonomuraea turkmeniaca</name>
    <dbReference type="NCBI Taxonomy" id="103838"/>
    <lineage>
        <taxon>Bacteria</taxon>
        <taxon>Bacillati</taxon>
        <taxon>Actinomycetota</taxon>
        <taxon>Actinomycetes</taxon>
        <taxon>Streptosporangiales</taxon>
        <taxon>Streptosporangiaceae</taxon>
        <taxon>Nonomuraea</taxon>
    </lineage>
</organism>
<dbReference type="EMBL" id="VCKY01000099">
    <property type="protein sequence ID" value="TMR15502.1"/>
    <property type="molecule type" value="Genomic_DNA"/>
</dbReference>
<dbReference type="RefSeq" id="WP_138668954.1">
    <property type="nucleotide sequence ID" value="NZ_VCKY01000099.1"/>
</dbReference>
<dbReference type="Pfam" id="PF19054">
    <property type="entry name" value="DUF5753"/>
    <property type="match status" value="1"/>
</dbReference>
<feature type="domain" description="DUF5753" evidence="1">
    <location>
        <begin position="116"/>
        <end position="274"/>
    </location>
</feature>